<name>A0ABR4J1B5_9EURO</name>
<dbReference type="PANTHER" id="PTHR11820">
    <property type="entry name" value="ACYLPYRUVASE"/>
    <property type="match status" value="1"/>
</dbReference>
<feature type="domain" description="AB hydrolase-1" evidence="3">
    <location>
        <begin position="804"/>
        <end position="1037"/>
    </location>
</feature>
<dbReference type="Proteomes" id="UP001610335">
    <property type="component" value="Unassembled WGS sequence"/>
</dbReference>
<dbReference type="Gene3D" id="2.30.40.10">
    <property type="entry name" value="Urease, subunit C, domain 1"/>
    <property type="match status" value="1"/>
</dbReference>
<dbReference type="InterPro" id="IPR011234">
    <property type="entry name" value="Fumarylacetoacetase-like_C"/>
</dbReference>
<dbReference type="Pfam" id="PF01979">
    <property type="entry name" value="Amidohydro_1"/>
    <property type="match status" value="1"/>
</dbReference>
<organism evidence="6 7">
    <name type="scientific">Aspergillus cavernicola</name>
    <dbReference type="NCBI Taxonomy" id="176166"/>
    <lineage>
        <taxon>Eukaryota</taxon>
        <taxon>Fungi</taxon>
        <taxon>Dikarya</taxon>
        <taxon>Ascomycota</taxon>
        <taxon>Pezizomycotina</taxon>
        <taxon>Eurotiomycetes</taxon>
        <taxon>Eurotiomycetidae</taxon>
        <taxon>Eurotiales</taxon>
        <taxon>Aspergillaceae</taxon>
        <taxon>Aspergillus</taxon>
        <taxon>Aspergillus subgen. Nidulantes</taxon>
    </lineage>
</organism>
<dbReference type="InterPro" id="IPR036663">
    <property type="entry name" value="Fumarylacetoacetase_C_sf"/>
</dbReference>
<dbReference type="InterPro" id="IPR000073">
    <property type="entry name" value="AB_hydrolase_1"/>
</dbReference>
<protein>
    <recommendedName>
        <fullName evidence="8">Fumarylacetoacetate hydrolase</fullName>
    </recommendedName>
</protein>
<dbReference type="Gene3D" id="3.90.850.10">
    <property type="entry name" value="Fumarylacetoacetase-like, C-terminal domain"/>
    <property type="match status" value="1"/>
</dbReference>
<keyword evidence="7" id="KW-1185">Reference proteome</keyword>
<accession>A0ABR4J1B5</accession>
<dbReference type="InterPro" id="IPR057744">
    <property type="entry name" value="OTAase-like"/>
</dbReference>
<dbReference type="InterPro" id="IPR032466">
    <property type="entry name" value="Metal_Hydrolase"/>
</dbReference>
<evidence type="ECO:0008006" key="8">
    <source>
        <dbReference type="Google" id="ProtNLM"/>
    </source>
</evidence>
<dbReference type="SUPFAM" id="SSF53474">
    <property type="entry name" value="alpha/beta-Hydrolases"/>
    <property type="match status" value="1"/>
</dbReference>
<dbReference type="SUPFAM" id="SSF51556">
    <property type="entry name" value="Metallo-dependent hydrolases"/>
    <property type="match status" value="1"/>
</dbReference>
<dbReference type="PRINTS" id="PR00111">
    <property type="entry name" value="ABHYDROLASE"/>
</dbReference>
<evidence type="ECO:0000259" key="4">
    <source>
        <dbReference type="Pfam" id="PF01557"/>
    </source>
</evidence>
<comment type="similarity">
    <text evidence="1">Belongs to the FAH family.</text>
</comment>
<evidence type="ECO:0000313" key="6">
    <source>
        <dbReference type="EMBL" id="KAL2833828.1"/>
    </source>
</evidence>
<dbReference type="CDD" id="cd01299">
    <property type="entry name" value="Met_dep_hydrolase_A"/>
    <property type="match status" value="1"/>
</dbReference>
<reference evidence="6 7" key="1">
    <citation type="submission" date="2024-07" db="EMBL/GenBank/DDBJ databases">
        <title>Section-level genome sequencing and comparative genomics of Aspergillus sections Usti and Cavernicolus.</title>
        <authorList>
            <consortium name="Lawrence Berkeley National Laboratory"/>
            <person name="Nybo J.L."/>
            <person name="Vesth T.C."/>
            <person name="Theobald S."/>
            <person name="Frisvad J.C."/>
            <person name="Larsen T.O."/>
            <person name="Kjaerboelling I."/>
            <person name="Rothschild-Mancinelli K."/>
            <person name="Lyhne E.K."/>
            <person name="Kogle M.E."/>
            <person name="Barry K."/>
            <person name="Clum A."/>
            <person name="Na H."/>
            <person name="Ledsgaard L."/>
            <person name="Lin J."/>
            <person name="Lipzen A."/>
            <person name="Kuo A."/>
            <person name="Riley R."/>
            <person name="Mondo S."/>
            <person name="LaButti K."/>
            <person name="Haridas S."/>
            <person name="Pangalinan J."/>
            <person name="Salamov A.A."/>
            <person name="Simmons B.A."/>
            <person name="Magnuson J.K."/>
            <person name="Chen J."/>
            <person name="Drula E."/>
            <person name="Henrissat B."/>
            <person name="Wiebenga A."/>
            <person name="Lubbers R.J."/>
            <person name="Gomes A.C."/>
            <person name="Makela M.R."/>
            <person name="Stajich J."/>
            <person name="Grigoriev I.V."/>
            <person name="Mortensen U.H."/>
            <person name="De vries R.P."/>
            <person name="Baker S.E."/>
            <person name="Andersen M.R."/>
        </authorList>
    </citation>
    <scope>NUCLEOTIDE SEQUENCE [LARGE SCALE GENOMIC DNA]</scope>
    <source>
        <strain evidence="6 7">CBS 600.67</strain>
    </source>
</reference>
<dbReference type="Pfam" id="PF00561">
    <property type="entry name" value="Abhydrolase_1"/>
    <property type="match status" value="1"/>
</dbReference>
<proteinExistence type="inferred from homology"/>
<keyword evidence="2" id="KW-0479">Metal-binding</keyword>
<evidence type="ECO:0000313" key="7">
    <source>
        <dbReference type="Proteomes" id="UP001610335"/>
    </source>
</evidence>
<evidence type="ECO:0000256" key="1">
    <source>
        <dbReference type="ARBA" id="ARBA00010211"/>
    </source>
</evidence>
<dbReference type="PANTHER" id="PTHR11820:SF7">
    <property type="entry name" value="ACYLPYRUVASE FAHD1, MITOCHONDRIAL"/>
    <property type="match status" value="1"/>
</dbReference>
<comment type="caution">
    <text evidence="6">The sequence shown here is derived from an EMBL/GenBank/DDBJ whole genome shotgun (WGS) entry which is preliminary data.</text>
</comment>
<feature type="domain" description="Fumarylacetoacetase-like C-terminal" evidence="4">
    <location>
        <begin position="536"/>
        <end position="748"/>
    </location>
</feature>
<dbReference type="InterPro" id="IPR011059">
    <property type="entry name" value="Metal-dep_hydrolase_composite"/>
</dbReference>
<feature type="domain" description="Amidohydrolase-related" evidence="5">
    <location>
        <begin position="100"/>
        <end position="444"/>
    </location>
</feature>
<sequence length="1052" mass="114117">MAPAAILSNGGPNHAKIYPHENLRFDPKLKPKPYHIAGTSPDSTILFLDVNILDSTGRDPYRGDILIKGERIAAVGSVPGIDSHRKDPNIRIVEGNGRTLMSGLGDAHAHFTWNNNALELLGEIGVEEHALITARSALSYLDSGYTMCYGAASAKDRLDCVIRDAINRGELPGPRLLANGKEIGKRDAELASGITAFADGPLEMREVIRHHAKVGVDQIKLSMSGEAIMEGRSAEECFFSEEETAACVDEAHRHGLRLCSHARAVESVLQCVKYGVDVIYHASYTDDRGMDMLEKAKHRHVVAPALNWLYATVYEAEPYGYTFEEAERVGYKKELQVAIRALKEMHRRGITVLPGGDYGFAWCPHGTYARDLEHFVKLLDFTPMESIIAATAGIAKLFMQETELGKILPGYYADCILVNGNPLEDIAVLQDHSKLDVIMINGRIHKASAGLTKALPLRQKPSYFNYVAFEDELGRSRIGHLDHANSTIQPLTMVSGSPLSNLKEVIELDDEVIRGAAPSFPLSSVKLLPPLADRDVLCVGNNYHQHIKEFRQSGYDTSGDTVDSPPLPTIFTKRSTSIIAGGEQIYPHTGFTQTLDYEGEIGVIIGTPGFNITEQNAMDHVWGFTIINDVTAREKQRDHKQFFIGKSPDTFCPMGPIAVPAAALPGNLRVQTFVNGDRRQDGTTADLIYSIPKLIEVMSKGMTLQPGDVIATGTPHGVGVGHKPPKFLKPGDLVEVSVTGLGTLSNRIANPAISNPTPQRVLKESANIPTYNLSRTWGGVGLTKLGPNKFINVRDLTPSSPSTNVLVFIHGLGASLEYYWPLIQAAKLQETHRIILYDLDGHGLTPAHASTTSTLQTYAADLALLLSTKNIPSATLIGWSLGGLISMFFTEKYPSLVNNLILLGPGPSPLPQPAVAVFTKRAVLAREKGMEASRIAEDVATAATSALTKASNPLAVSAVRQYLLSTHPEGYAKGCMALTKSADVVIQVEKLGVPTLIVAGRDDAISPVALAEGYAGRMSNARVVVLEGVGHWHVIEDLDATVKAVKPFLDYH</sequence>
<dbReference type="Gene3D" id="3.40.50.1820">
    <property type="entry name" value="alpha/beta hydrolase"/>
    <property type="match status" value="1"/>
</dbReference>
<dbReference type="Pfam" id="PF01557">
    <property type="entry name" value="FAA_hydrolase"/>
    <property type="match status" value="1"/>
</dbReference>
<dbReference type="SUPFAM" id="SSF51338">
    <property type="entry name" value="Composite domain of metallo-dependent hydrolases"/>
    <property type="match status" value="1"/>
</dbReference>
<dbReference type="SUPFAM" id="SSF56529">
    <property type="entry name" value="FAH"/>
    <property type="match status" value="1"/>
</dbReference>
<dbReference type="EMBL" id="JBFXLS010000003">
    <property type="protein sequence ID" value="KAL2833828.1"/>
    <property type="molecule type" value="Genomic_DNA"/>
</dbReference>
<gene>
    <name evidence="6" type="ORF">BDW59DRAFT_179483</name>
</gene>
<evidence type="ECO:0000259" key="3">
    <source>
        <dbReference type="Pfam" id="PF00561"/>
    </source>
</evidence>
<dbReference type="InterPro" id="IPR029058">
    <property type="entry name" value="AB_hydrolase_fold"/>
</dbReference>
<evidence type="ECO:0000256" key="2">
    <source>
        <dbReference type="ARBA" id="ARBA00022723"/>
    </source>
</evidence>
<dbReference type="Gene3D" id="3.20.20.140">
    <property type="entry name" value="Metal-dependent hydrolases"/>
    <property type="match status" value="1"/>
</dbReference>
<evidence type="ECO:0000259" key="5">
    <source>
        <dbReference type="Pfam" id="PF01979"/>
    </source>
</evidence>
<dbReference type="InterPro" id="IPR006680">
    <property type="entry name" value="Amidohydro-rel"/>
</dbReference>